<name>A0A2A3YV53_BREAU</name>
<keyword evidence="1" id="KW-0472">Membrane</keyword>
<dbReference type="EMBL" id="NRGQ01000007">
    <property type="protein sequence ID" value="PCC43163.1"/>
    <property type="molecule type" value="Genomic_DNA"/>
</dbReference>
<gene>
    <name evidence="2" type="ORF">CIK65_07640</name>
</gene>
<proteinExistence type="predicted"/>
<dbReference type="NCBIfam" id="NF033915">
    <property type="entry name" value="antiphage_ZorA_2"/>
    <property type="match status" value="1"/>
</dbReference>
<comment type="caution">
    <text evidence="2">The sequence shown here is derived from an EMBL/GenBank/DDBJ whole genome shotgun (WGS) entry which is preliminary data.</text>
</comment>
<feature type="transmembrane region" description="Helical" evidence="1">
    <location>
        <begin position="100"/>
        <end position="121"/>
    </location>
</feature>
<reference evidence="2 3" key="1">
    <citation type="journal article" date="2017" name="Elife">
        <title>Extensive horizontal gene transfer in cheese-associated bacteria.</title>
        <authorList>
            <person name="Bonham K.S."/>
            <person name="Wolfe B.E."/>
            <person name="Dutton R.J."/>
        </authorList>
    </citation>
    <scope>NUCLEOTIDE SEQUENCE [LARGE SCALE GENOMIC DNA]</scope>
    <source>
        <strain evidence="2 3">962_8</strain>
    </source>
</reference>
<keyword evidence="1" id="KW-0812">Transmembrane</keyword>
<organism evidence="2 3">
    <name type="scientific">Brevibacterium aurantiacum</name>
    <dbReference type="NCBI Taxonomy" id="273384"/>
    <lineage>
        <taxon>Bacteria</taxon>
        <taxon>Bacillati</taxon>
        <taxon>Actinomycetota</taxon>
        <taxon>Actinomycetes</taxon>
        <taxon>Micrococcales</taxon>
        <taxon>Brevibacteriaceae</taxon>
        <taxon>Brevibacterium</taxon>
    </lineage>
</organism>
<evidence type="ECO:0000313" key="2">
    <source>
        <dbReference type="EMBL" id="PCC43163.1"/>
    </source>
</evidence>
<evidence type="ECO:0000256" key="1">
    <source>
        <dbReference type="SAM" id="Phobius"/>
    </source>
</evidence>
<feature type="transmembrane region" description="Helical" evidence="1">
    <location>
        <begin position="141"/>
        <end position="162"/>
    </location>
</feature>
<keyword evidence="1" id="KW-1133">Transmembrane helix</keyword>
<sequence length="607" mass="64901">MFVHFTVTTKRESVAAKSRIAEAHDLLDAAKSSRVQARQQASTASDIVRAVWVEYDETLVDDSHAHKTRSTIEADFFFNPRALAGPLFENRWIQALPGTLIAVGVAGTFFKLTFGLLGLNLRNDTDIDVLQESVMTLLNTAGLSFSASGIGVAMSLIATGILSRRQNRVADSISKLVSEIDSHFERYSAEFGIQKVEGNTREIAQSLNELHEKIGVEFQKSVQGLSGDMQNAIIGAINGALAPAMQSLSDTTSRQSGEVFDSLVGRFSDAFEGMGQSQATAMKSASQGLVDSASSLSGQIGEALERIEKATSRNADATSTSITQMLAAAQGQAEQDRETQAVASAAAREQAEADRRAHADVLAQLHTTSADSLARFKSEASEQTDVLQRQLGELAEAANGQQKSLESNIEHLVELTAQTQGLMENSATSMASSSADLKTIAEGFSTTTKSVSSKLSDAVASIQTVSQQQTLSLQALDRHSAAIGQITDNSSTAGDKLAAAAHEAKTAFDEMRDHQTEFLLGLGDSLDGAKKSLTDSIEETSKKMSDWLAAYSDTVSSQTDERLEQWNVHSTEYATSMLHIAKSLEGVVDELEGVSKSGSYARKAVLN</sequence>
<dbReference type="Proteomes" id="UP000218620">
    <property type="component" value="Unassembled WGS sequence"/>
</dbReference>
<protein>
    <submittedName>
        <fullName evidence="2">Uncharacterized protein</fullName>
    </submittedName>
</protein>
<accession>A0A2A3YV53</accession>
<dbReference type="AlphaFoldDB" id="A0A2A3YV53"/>
<evidence type="ECO:0000313" key="3">
    <source>
        <dbReference type="Proteomes" id="UP000218620"/>
    </source>
</evidence>